<evidence type="ECO:0000256" key="2">
    <source>
        <dbReference type="ARBA" id="ARBA00023002"/>
    </source>
</evidence>
<evidence type="ECO:0000256" key="3">
    <source>
        <dbReference type="ARBA" id="ARBA00023277"/>
    </source>
</evidence>
<feature type="domain" description="NADP-dependent oxidoreductase" evidence="7">
    <location>
        <begin position="17"/>
        <end position="302"/>
    </location>
</feature>
<reference evidence="8" key="1">
    <citation type="journal article" date="2021" name="Open Biol.">
        <title>Shared evolutionary footprints suggest mitochondrial oxidative damage underlies multiple complex I losses in fungi.</title>
        <authorList>
            <person name="Schikora-Tamarit M.A."/>
            <person name="Marcet-Houben M."/>
            <person name="Nosek J."/>
            <person name="Gabaldon T."/>
        </authorList>
    </citation>
    <scope>NUCLEOTIDE SEQUENCE</scope>
    <source>
        <strain evidence="8">NCAIM Y.01608</strain>
    </source>
</reference>
<dbReference type="Proteomes" id="UP000788993">
    <property type="component" value="Unassembled WGS sequence"/>
</dbReference>
<dbReference type="EMBL" id="JAEUBD010001571">
    <property type="protein sequence ID" value="KAH3659065.1"/>
    <property type="molecule type" value="Genomic_DNA"/>
</dbReference>
<keyword evidence="2" id="KW-0560">Oxidoreductase</keyword>
<dbReference type="InterPro" id="IPR036812">
    <property type="entry name" value="NAD(P)_OxRdtase_dom_sf"/>
</dbReference>
<name>A0A9P8NT40_9ASCO</name>
<dbReference type="InterPro" id="IPR020471">
    <property type="entry name" value="AKR"/>
</dbReference>
<accession>A0A9P8NT40</accession>
<dbReference type="PROSITE" id="PS00062">
    <property type="entry name" value="ALDOKETO_REDUCTASE_2"/>
    <property type="match status" value="1"/>
</dbReference>
<dbReference type="PROSITE" id="PS00798">
    <property type="entry name" value="ALDOKETO_REDUCTASE_1"/>
    <property type="match status" value="1"/>
</dbReference>
<dbReference type="PIRSF" id="PIRSF000097">
    <property type="entry name" value="AKR"/>
    <property type="match status" value="1"/>
</dbReference>
<dbReference type="PRINTS" id="PR00069">
    <property type="entry name" value="ALDKETRDTASE"/>
</dbReference>
<evidence type="ECO:0000256" key="5">
    <source>
        <dbReference type="PIRSR" id="PIRSR000097-2"/>
    </source>
</evidence>
<organism evidence="8 9">
    <name type="scientific">Ogataea polymorpha</name>
    <dbReference type="NCBI Taxonomy" id="460523"/>
    <lineage>
        <taxon>Eukaryota</taxon>
        <taxon>Fungi</taxon>
        <taxon>Dikarya</taxon>
        <taxon>Ascomycota</taxon>
        <taxon>Saccharomycotina</taxon>
        <taxon>Pichiomycetes</taxon>
        <taxon>Pichiales</taxon>
        <taxon>Pichiaceae</taxon>
        <taxon>Ogataea</taxon>
    </lineage>
</organism>
<keyword evidence="9" id="KW-1185">Reference proteome</keyword>
<sequence length="320" mass="36252">MSNPLLTLNNGTKIPQIGFGTWKVGNDQCSEMIYEAIKAGYRLFDGAADYYNEVEVGRGIKKAIDEGVCKREDLVVVSKLWNTFHAKENVKKALKRTLSDLGLEYLDIYYMHFPLAQKYVPIEEVYPPHFYCGDGDKFILEEVSVFETYAALEECVDEGLIKTIGISNFQGILIQELLKICRIKPAVLQIEHHPYLVQERLVEYAQMKGIVVTAYSSFGPQSFLELNNKDAIGAVNLFEHETITSIAKKYDQSPAAVLLRWATQRGLAIIPKSNKVERLKANLLVNSFSMTDDELAAIASLNRNLRFNDPWDWAKIPTFV</sequence>
<protein>
    <recommendedName>
        <fullName evidence="7">NADP-dependent oxidoreductase domain-containing protein</fullName>
    </recommendedName>
</protein>
<gene>
    <name evidence="8" type="ORF">OGATHE_006791</name>
</gene>
<evidence type="ECO:0000313" key="8">
    <source>
        <dbReference type="EMBL" id="KAH3659065.1"/>
    </source>
</evidence>
<dbReference type="AlphaFoldDB" id="A0A9P8NT40"/>
<keyword evidence="3" id="KW-0119">Carbohydrate metabolism</keyword>
<evidence type="ECO:0000313" key="9">
    <source>
        <dbReference type="Proteomes" id="UP000788993"/>
    </source>
</evidence>
<dbReference type="PANTHER" id="PTHR11732">
    <property type="entry name" value="ALDO/KETO REDUCTASE"/>
    <property type="match status" value="1"/>
</dbReference>
<dbReference type="Gene3D" id="3.20.20.100">
    <property type="entry name" value="NADP-dependent oxidoreductase domain"/>
    <property type="match status" value="1"/>
</dbReference>
<dbReference type="FunFam" id="3.20.20.100:FF:000007">
    <property type="entry name" value="NAD(P)H-dependent D-xylose reductase xyl1"/>
    <property type="match status" value="1"/>
</dbReference>
<comment type="caution">
    <text evidence="8">The sequence shown here is derived from an EMBL/GenBank/DDBJ whole genome shotgun (WGS) entry which is preliminary data.</text>
</comment>
<feature type="site" description="Lowers pKa of active site Tyr" evidence="6">
    <location>
        <position position="79"/>
    </location>
</feature>
<evidence type="ECO:0000256" key="4">
    <source>
        <dbReference type="PIRSR" id="PIRSR000097-1"/>
    </source>
</evidence>
<feature type="active site" description="Proton donor" evidence="4">
    <location>
        <position position="50"/>
    </location>
</feature>
<dbReference type="SUPFAM" id="SSF51430">
    <property type="entry name" value="NAD(P)-linked oxidoreductase"/>
    <property type="match status" value="1"/>
</dbReference>
<evidence type="ECO:0000256" key="6">
    <source>
        <dbReference type="PIRSR" id="PIRSR000097-3"/>
    </source>
</evidence>
<reference evidence="8" key="2">
    <citation type="submission" date="2021-01" db="EMBL/GenBank/DDBJ databases">
        <authorList>
            <person name="Schikora-Tamarit M.A."/>
        </authorList>
    </citation>
    <scope>NUCLEOTIDE SEQUENCE</scope>
    <source>
        <strain evidence="8">NCAIM Y.01608</strain>
    </source>
</reference>
<dbReference type="Pfam" id="PF00248">
    <property type="entry name" value="Aldo_ket_red"/>
    <property type="match status" value="1"/>
</dbReference>
<proteinExistence type="inferred from homology"/>
<evidence type="ECO:0000256" key="1">
    <source>
        <dbReference type="ARBA" id="ARBA00007905"/>
    </source>
</evidence>
<feature type="binding site" evidence="5">
    <location>
        <position position="112"/>
    </location>
    <ligand>
        <name>substrate</name>
    </ligand>
</feature>
<comment type="similarity">
    <text evidence="1">Belongs to the aldo/keto reductase family.</text>
</comment>
<dbReference type="InterPro" id="IPR023210">
    <property type="entry name" value="NADP_OxRdtase_dom"/>
</dbReference>
<dbReference type="InterPro" id="IPR018170">
    <property type="entry name" value="Aldo/ket_reductase_CS"/>
</dbReference>
<evidence type="ECO:0000259" key="7">
    <source>
        <dbReference type="Pfam" id="PF00248"/>
    </source>
</evidence>
<dbReference type="GO" id="GO:0016616">
    <property type="term" value="F:oxidoreductase activity, acting on the CH-OH group of donors, NAD or NADP as acceptor"/>
    <property type="evidence" value="ECO:0007669"/>
    <property type="project" value="UniProtKB-ARBA"/>
</dbReference>